<comment type="caution">
    <text evidence="6">The sequence shown here is derived from an EMBL/GenBank/DDBJ whole genome shotgun (WGS) entry which is preliminary data.</text>
</comment>
<dbReference type="Gene3D" id="3.40.50.20">
    <property type="match status" value="1"/>
</dbReference>
<dbReference type="PANTHER" id="PTHR43585:SF2">
    <property type="entry name" value="ATP-GRASP ENZYME FSQD"/>
    <property type="match status" value="1"/>
</dbReference>
<dbReference type="Proteomes" id="UP001501710">
    <property type="component" value="Unassembled WGS sequence"/>
</dbReference>
<organism evidence="6 7">
    <name type="scientific">Actinomadura meridiana</name>
    <dbReference type="NCBI Taxonomy" id="559626"/>
    <lineage>
        <taxon>Bacteria</taxon>
        <taxon>Bacillati</taxon>
        <taxon>Actinomycetota</taxon>
        <taxon>Actinomycetes</taxon>
        <taxon>Streptosporangiales</taxon>
        <taxon>Thermomonosporaceae</taxon>
        <taxon>Actinomadura</taxon>
    </lineage>
</organism>
<gene>
    <name evidence="6" type="ORF">GCM10022254_39250</name>
</gene>
<reference evidence="7" key="1">
    <citation type="journal article" date="2019" name="Int. J. Syst. Evol. Microbiol.">
        <title>The Global Catalogue of Microorganisms (GCM) 10K type strain sequencing project: providing services to taxonomists for standard genome sequencing and annotation.</title>
        <authorList>
            <consortium name="The Broad Institute Genomics Platform"/>
            <consortium name="The Broad Institute Genome Sequencing Center for Infectious Disease"/>
            <person name="Wu L."/>
            <person name="Ma J."/>
        </authorList>
    </citation>
    <scope>NUCLEOTIDE SEQUENCE [LARGE SCALE GENOMIC DNA]</scope>
    <source>
        <strain evidence="7">JCM 17440</strain>
    </source>
</reference>
<protein>
    <submittedName>
        <fullName evidence="6">ATP-grasp domain-containing protein</fullName>
    </submittedName>
</protein>
<keyword evidence="7" id="KW-1185">Reference proteome</keyword>
<dbReference type="Pfam" id="PF13535">
    <property type="entry name" value="ATP-grasp_4"/>
    <property type="match status" value="1"/>
</dbReference>
<proteinExistence type="predicted"/>
<keyword evidence="2 4" id="KW-0547">Nucleotide-binding</keyword>
<evidence type="ECO:0000313" key="7">
    <source>
        <dbReference type="Proteomes" id="UP001501710"/>
    </source>
</evidence>
<evidence type="ECO:0000313" key="6">
    <source>
        <dbReference type="EMBL" id="GAA4234427.1"/>
    </source>
</evidence>
<name>A0ABP8C6H2_9ACTN</name>
<dbReference type="Gene3D" id="3.30.470.20">
    <property type="entry name" value="ATP-grasp fold, B domain"/>
    <property type="match status" value="1"/>
</dbReference>
<evidence type="ECO:0000256" key="3">
    <source>
        <dbReference type="ARBA" id="ARBA00022840"/>
    </source>
</evidence>
<feature type="domain" description="ATP-grasp" evidence="5">
    <location>
        <begin position="69"/>
        <end position="266"/>
    </location>
</feature>
<dbReference type="InterPro" id="IPR052032">
    <property type="entry name" value="ATP-dep_AA_Ligase"/>
</dbReference>
<evidence type="ECO:0000259" key="5">
    <source>
        <dbReference type="PROSITE" id="PS50975"/>
    </source>
</evidence>
<dbReference type="Gene3D" id="3.30.1490.20">
    <property type="entry name" value="ATP-grasp fold, A domain"/>
    <property type="match status" value="1"/>
</dbReference>
<dbReference type="SUPFAM" id="SSF56059">
    <property type="entry name" value="Glutathione synthetase ATP-binding domain-like"/>
    <property type="match status" value="1"/>
</dbReference>
<evidence type="ECO:0000256" key="1">
    <source>
        <dbReference type="ARBA" id="ARBA00022598"/>
    </source>
</evidence>
<dbReference type="PROSITE" id="PS50975">
    <property type="entry name" value="ATP_GRASP"/>
    <property type="match status" value="1"/>
</dbReference>
<evidence type="ECO:0000256" key="4">
    <source>
        <dbReference type="PROSITE-ProRule" id="PRU00409"/>
    </source>
</evidence>
<evidence type="ECO:0000256" key="2">
    <source>
        <dbReference type="ARBA" id="ARBA00022741"/>
    </source>
</evidence>
<dbReference type="InterPro" id="IPR011761">
    <property type="entry name" value="ATP-grasp"/>
</dbReference>
<dbReference type="InterPro" id="IPR013815">
    <property type="entry name" value="ATP_grasp_subdomain_1"/>
</dbReference>
<keyword evidence="3 4" id="KW-0067">ATP-binding</keyword>
<sequence length="377" mass="39595">MTGWCLTDLSQPDRAQEQITAYARRHNVGAVLTVNEYLTDLTAYICADLDLPGNVPALARAARDKAVMADTLTAAGVRIPRTRPVRDHHQARAALADPRIGLPCVIKPVGGSGSAGVTVATSLAEVGGAVDTARAAVHPAAPVVLVQAYVTGTQYSVESLTRDGATTHLAITRKTVTAGAQRVELAHSLPARLPPDVQAAVYQQVDTAVHAVGVRNGASHTEVIVDETGRCTVIEVAARLGAGHIAILIGHALGIDVFTALVDVAFGHRPNLARTVDRYATVRFVTSPGTGRFANVEGLPEPGPDVPLVRWRVEPGSLVHEPATNAHRLGCFIVTGDRPAVVEEHADMLLRQIIVHVHPDVPPADQPSSASTSAIAP</sequence>
<accession>A0ABP8C6H2</accession>
<dbReference type="InterPro" id="IPR040570">
    <property type="entry name" value="LAL_C2"/>
</dbReference>
<keyword evidence="1" id="KW-0436">Ligase</keyword>
<dbReference type="Pfam" id="PF18603">
    <property type="entry name" value="LAL_C2"/>
    <property type="match status" value="1"/>
</dbReference>
<dbReference type="EMBL" id="BAABAS010000009">
    <property type="protein sequence ID" value="GAA4234427.1"/>
    <property type="molecule type" value="Genomic_DNA"/>
</dbReference>
<dbReference type="PANTHER" id="PTHR43585">
    <property type="entry name" value="FUMIPYRROLE BIOSYNTHESIS PROTEIN C"/>
    <property type="match status" value="1"/>
</dbReference>